<gene>
    <name evidence="1" type="ORF">AGLY_012234</name>
</gene>
<comment type="caution">
    <text evidence="1">The sequence shown here is derived from an EMBL/GenBank/DDBJ whole genome shotgun (WGS) entry which is preliminary data.</text>
</comment>
<dbReference type="OrthoDB" id="7490514at2759"/>
<sequence length="379" mass="43556">MLDEYFNNKVPQPITTKKESENYLKCLNDTYEIHKSSNMSIKCHAFLRERVPVNVLALHLPRFGYKPNLSKRLKNMTVFQAKNQKKTEISSENNHLTFNYHGYNGWHSIDCTKKLKQDKGKSTTIKSIPQTKGDTNINMNSDLDTRTITTILDELIKNQITSNDTILTLRNQILELEKTLKEKDGILTIRNCFGRLDQKQKNLNTDISEQGILHNVNDNQFQIPNYTMFKVTNYEYINQNDGIIAFINNSITNTQSRSKLNNPPNPKIIKQVDDLKLSSILKNCDWSLVVNDSNVHINQINDLNTHGKLVCYADDTVVFVEFQSWDEVFASVQSDMNILKLKTIKVVYQALMGSKIDYGISIWGVYLFDGTPLFNLTVS</sequence>
<evidence type="ECO:0000313" key="2">
    <source>
        <dbReference type="Proteomes" id="UP000475862"/>
    </source>
</evidence>
<organism evidence="1 2">
    <name type="scientific">Aphis glycines</name>
    <name type="common">Soybean aphid</name>
    <dbReference type="NCBI Taxonomy" id="307491"/>
    <lineage>
        <taxon>Eukaryota</taxon>
        <taxon>Metazoa</taxon>
        <taxon>Ecdysozoa</taxon>
        <taxon>Arthropoda</taxon>
        <taxon>Hexapoda</taxon>
        <taxon>Insecta</taxon>
        <taxon>Pterygota</taxon>
        <taxon>Neoptera</taxon>
        <taxon>Paraneoptera</taxon>
        <taxon>Hemiptera</taxon>
        <taxon>Sternorrhyncha</taxon>
        <taxon>Aphidomorpha</taxon>
        <taxon>Aphidoidea</taxon>
        <taxon>Aphididae</taxon>
        <taxon>Aphidini</taxon>
        <taxon>Aphis</taxon>
        <taxon>Aphis</taxon>
    </lineage>
</organism>
<dbReference type="AlphaFoldDB" id="A0A6G0T9V4"/>
<name>A0A6G0T9V4_APHGL</name>
<reference evidence="1 2" key="1">
    <citation type="submission" date="2019-08" db="EMBL/GenBank/DDBJ databases">
        <title>The genome of the soybean aphid Biotype 1, its phylome, world population structure and adaptation to the North American continent.</title>
        <authorList>
            <person name="Giordano R."/>
            <person name="Donthu R.K."/>
            <person name="Hernandez A.G."/>
            <person name="Wright C.L."/>
            <person name="Zimin A.V."/>
        </authorList>
    </citation>
    <scope>NUCLEOTIDE SEQUENCE [LARGE SCALE GENOMIC DNA]</scope>
    <source>
        <tissue evidence="1">Whole aphids</tissue>
    </source>
</reference>
<proteinExistence type="predicted"/>
<dbReference type="Proteomes" id="UP000475862">
    <property type="component" value="Unassembled WGS sequence"/>
</dbReference>
<dbReference type="EMBL" id="VYZN01000048">
    <property type="protein sequence ID" value="KAE9528659.1"/>
    <property type="molecule type" value="Genomic_DNA"/>
</dbReference>
<protein>
    <submittedName>
        <fullName evidence="1">Uncharacterized protein</fullName>
    </submittedName>
</protein>
<keyword evidence="2" id="KW-1185">Reference proteome</keyword>
<accession>A0A6G0T9V4</accession>
<evidence type="ECO:0000313" key="1">
    <source>
        <dbReference type="EMBL" id="KAE9528659.1"/>
    </source>
</evidence>